<dbReference type="InterPro" id="IPR019798">
    <property type="entry name" value="Ser_HO-MeTrfase_PLP_BS"/>
</dbReference>
<evidence type="ECO:0000256" key="2">
    <source>
        <dbReference type="ARBA" id="ARBA00001933"/>
    </source>
</evidence>
<evidence type="ECO:0000313" key="12">
    <source>
        <dbReference type="Proteomes" id="UP001203297"/>
    </source>
</evidence>
<dbReference type="InterPro" id="IPR015424">
    <property type="entry name" value="PyrdxlP-dep_Trfase"/>
</dbReference>
<organism evidence="11 12">
    <name type="scientific">Multifurca ochricompacta</name>
    <dbReference type="NCBI Taxonomy" id="376703"/>
    <lineage>
        <taxon>Eukaryota</taxon>
        <taxon>Fungi</taxon>
        <taxon>Dikarya</taxon>
        <taxon>Basidiomycota</taxon>
        <taxon>Agaricomycotina</taxon>
        <taxon>Agaricomycetes</taxon>
        <taxon>Russulales</taxon>
        <taxon>Russulaceae</taxon>
        <taxon>Multifurca</taxon>
    </lineage>
</organism>
<dbReference type="PIRSF" id="PIRSF000412">
    <property type="entry name" value="SHMT"/>
    <property type="match status" value="1"/>
</dbReference>
<dbReference type="Gene3D" id="3.40.640.10">
    <property type="entry name" value="Type I PLP-dependent aspartate aminotransferase-like (Major domain)"/>
    <property type="match status" value="1"/>
</dbReference>
<comment type="function">
    <text evidence="9">Interconversion of serine and glycine.</text>
</comment>
<dbReference type="GO" id="GO:0035999">
    <property type="term" value="P:tetrahydrofolate interconversion"/>
    <property type="evidence" value="ECO:0007669"/>
    <property type="project" value="InterPro"/>
</dbReference>
<dbReference type="AlphaFoldDB" id="A0AAD4M8H9"/>
<evidence type="ECO:0000259" key="10">
    <source>
        <dbReference type="Pfam" id="PF00464"/>
    </source>
</evidence>
<evidence type="ECO:0000256" key="9">
    <source>
        <dbReference type="RuleBase" id="RU000585"/>
    </source>
</evidence>
<dbReference type="GO" id="GO:0005739">
    <property type="term" value="C:mitochondrion"/>
    <property type="evidence" value="ECO:0007669"/>
    <property type="project" value="TreeGrafter"/>
</dbReference>
<dbReference type="Pfam" id="PF00464">
    <property type="entry name" value="SHMT"/>
    <property type="match status" value="1"/>
</dbReference>
<comment type="similarity">
    <text evidence="4 9">Belongs to the SHMT family.</text>
</comment>
<evidence type="ECO:0000256" key="5">
    <source>
        <dbReference type="ARBA" id="ARBA00022563"/>
    </source>
</evidence>
<dbReference type="CDD" id="cd00378">
    <property type="entry name" value="SHMT"/>
    <property type="match status" value="1"/>
</dbReference>
<evidence type="ECO:0000313" key="11">
    <source>
        <dbReference type="EMBL" id="KAI0305244.1"/>
    </source>
</evidence>
<comment type="caution">
    <text evidence="11">The sequence shown here is derived from an EMBL/GenBank/DDBJ whole genome shotgun (WGS) entry which is preliminary data.</text>
</comment>
<dbReference type="InterPro" id="IPR039429">
    <property type="entry name" value="SHMT-like_dom"/>
</dbReference>
<protein>
    <recommendedName>
        <fullName evidence="9">Serine hydroxymethyltransferase</fullName>
        <ecNumber evidence="9">2.1.2.1</ecNumber>
    </recommendedName>
</protein>
<feature type="modified residue" description="N6-(pyridoxal phosphate)lysine" evidence="8">
    <location>
        <position position="246"/>
    </location>
</feature>
<dbReference type="InterPro" id="IPR015422">
    <property type="entry name" value="PyrdxlP-dep_Trfase_small"/>
</dbReference>
<keyword evidence="12" id="KW-1185">Reference proteome</keyword>
<comment type="cofactor">
    <cofactor evidence="2 8 9">
        <name>pyridoxal 5'-phosphate</name>
        <dbReference type="ChEBI" id="CHEBI:597326"/>
    </cofactor>
</comment>
<dbReference type="Gene3D" id="3.90.1150.10">
    <property type="entry name" value="Aspartate Aminotransferase, domain 1"/>
    <property type="match status" value="2"/>
</dbReference>
<dbReference type="EC" id="2.1.2.1" evidence="9"/>
<name>A0AAD4M8H9_9AGAM</name>
<dbReference type="InterPro" id="IPR015421">
    <property type="entry name" value="PyrdxlP-dep_Trfase_major"/>
</dbReference>
<sequence>MLRPLTRSFRPTFISLSRRPMSQSTLDFNKVLYAPLSEVDPEVKNIIDKETWRQYSGLELIASENLTSRATMEANGSILTNKYSEGLPNARYYGGNEWIDELENLCRKRALQAFHLDLPFGFAALTALLQPQDRLMGLGLPDGTAKKKMTASSIYFQSFPYGLDPATQLVDYTALASQARIFKPRLIICGASAYPRDWDYEALRKTADEHGAYLMADIAHTSGLVAAQELADPFKYCDIVTTTTHKTLRGPRAGLIFFRKDGEAHKDLEKRVNDAVFPACQGGPHNKPLRALAGELHKHGYKLQTGGTDNHLVLWDLRPLKLTGSKVEKIGDLLGITINKNAVSGDASAQVPGGIRIGTAALTSRDMLEDDLRKVADFLHQAVQLALLVQKESGSKLLKDFVRSATVPQEGKVGAQKVAELRREVRTFSRRWPLPGIVGPITRPAGIEEDD</sequence>
<proteinExistence type="inferred from homology"/>
<evidence type="ECO:0000256" key="7">
    <source>
        <dbReference type="ARBA" id="ARBA00022898"/>
    </source>
</evidence>
<evidence type="ECO:0000256" key="8">
    <source>
        <dbReference type="PIRSR" id="PIRSR000412-50"/>
    </source>
</evidence>
<dbReference type="SUPFAM" id="SSF53383">
    <property type="entry name" value="PLP-dependent transferases"/>
    <property type="match status" value="1"/>
</dbReference>
<dbReference type="PANTHER" id="PTHR11680:SF35">
    <property type="entry name" value="SERINE HYDROXYMETHYLTRANSFERASE 1"/>
    <property type="match status" value="1"/>
</dbReference>
<dbReference type="EMBL" id="WTXG01000006">
    <property type="protein sequence ID" value="KAI0305244.1"/>
    <property type="molecule type" value="Genomic_DNA"/>
</dbReference>
<evidence type="ECO:0000256" key="4">
    <source>
        <dbReference type="ARBA" id="ARBA00006376"/>
    </source>
</evidence>
<dbReference type="PROSITE" id="PS00096">
    <property type="entry name" value="SHMT"/>
    <property type="match status" value="1"/>
</dbReference>
<reference evidence="11" key="1">
    <citation type="journal article" date="2022" name="New Phytol.">
        <title>Evolutionary transition to the ectomycorrhizal habit in the genomes of a hyperdiverse lineage of mushroom-forming fungi.</title>
        <authorList>
            <person name="Looney B."/>
            <person name="Miyauchi S."/>
            <person name="Morin E."/>
            <person name="Drula E."/>
            <person name="Courty P.E."/>
            <person name="Kohler A."/>
            <person name="Kuo A."/>
            <person name="LaButti K."/>
            <person name="Pangilinan J."/>
            <person name="Lipzen A."/>
            <person name="Riley R."/>
            <person name="Andreopoulos W."/>
            <person name="He G."/>
            <person name="Johnson J."/>
            <person name="Nolan M."/>
            <person name="Tritt A."/>
            <person name="Barry K.W."/>
            <person name="Grigoriev I.V."/>
            <person name="Nagy L.G."/>
            <person name="Hibbett D."/>
            <person name="Henrissat B."/>
            <person name="Matheny P.B."/>
            <person name="Labbe J."/>
            <person name="Martin F.M."/>
        </authorList>
    </citation>
    <scope>NUCLEOTIDE SEQUENCE</scope>
    <source>
        <strain evidence="11">BPL690</strain>
    </source>
</reference>
<keyword evidence="7 8" id="KW-0663">Pyridoxal phosphate</keyword>
<dbReference type="Proteomes" id="UP001203297">
    <property type="component" value="Unassembled WGS sequence"/>
</dbReference>
<evidence type="ECO:0000256" key="1">
    <source>
        <dbReference type="ARBA" id="ARBA00001528"/>
    </source>
</evidence>
<dbReference type="GO" id="GO:0030170">
    <property type="term" value="F:pyridoxal phosphate binding"/>
    <property type="evidence" value="ECO:0007669"/>
    <property type="project" value="InterPro"/>
</dbReference>
<keyword evidence="5 9" id="KW-0554">One-carbon metabolism</keyword>
<comment type="catalytic activity">
    <reaction evidence="1 9">
        <text>(6R)-5,10-methylene-5,6,7,8-tetrahydrofolate + glycine + H2O = (6S)-5,6,7,8-tetrahydrofolate + L-serine</text>
        <dbReference type="Rhea" id="RHEA:15481"/>
        <dbReference type="ChEBI" id="CHEBI:15377"/>
        <dbReference type="ChEBI" id="CHEBI:15636"/>
        <dbReference type="ChEBI" id="CHEBI:33384"/>
        <dbReference type="ChEBI" id="CHEBI:57305"/>
        <dbReference type="ChEBI" id="CHEBI:57453"/>
        <dbReference type="EC" id="2.1.2.1"/>
    </reaction>
</comment>
<evidence type="ECO:0000256" key="3">
    <source>
        <dbReference type="ARBA" id="ARBA00004777"/>
    </source>
</evidence>
<dbReference type="PANTHER" id="PTHR11680">
    <property type="entry name" value="SERINE HYDROXYMETHYLTRANSFERASE"/>
    <property type="match status" value="1"/>
</dbReference>
<comment type="pathway">
    <text evidence="3 9">One-carbon metabolism; tetrahydrofolate interconversion.</text>
</comment>
<evidence type="ECO:0000256" key="6">
    <source>
        <dbReference type="ARBA" id="ARBA00022679"/>
    </source>
</evidence>
<dbReference type="GO" id="GO:0004372">
    <property type="term" value="F:glycine hydroxymethyltransferase activity"/>
    <property type="evidence" value="ECO:0007669"/>
    <property type="project" value="UniProtKB-EC"/>
</dbReference>
<gene>
    <name evidence="11" type="ORF">B0F90DRAFT_1702812</name>
</gene>
<dbReference type="GO" id="GO:0019264">
    <property type="term" value="P:glycine biosynthetic process from serine"/>
    <property type="evidence" value="ECO:0007669"/>
    <property type="project" value="InterPro"/>
</dbReference>
<accession>A0AAD4M8H9</accession>
<feature type="domain" description="Serine hydroxymethyltransferase-like" evidence="10">
    <location>
        <begin position="36"/>
        <end position="294"/>
    </location>
</feature>
<dbReference type="InterPro" id="IPR001085">
    <property type="entry name" value="Ser_HO-MeTrfase"/>
</dbReference>
<dbReference type="InterPro" id="IPR049943">
    <property type="entry name" value="Ser_HO-MeTrfase-like"/>
</dbReference>
<keyword evidence="6 9" id="KW-0808">Transferase</keyword>